<evidence type="ECO:0000256" key="3">
    <source>
        <dbReference type="ARBA" id="ARBA00015991"/>
    </source>
</evidence>
<dbReference type="InterPro" id="IPR001792">
    <property type="entry name" value="Acylphosphatase-like_dom"/>
</dbReference>
<dbReference type="Proteomes" id="UP000019243">
    <property type="component" value="Unassembled WGS sequence"/>
</dbReference>
<protein>
    <recommendedName>
        <fullName evidence="3 5">acylphosphatase</fullName>
        <ecNumber evidence="2 5">3.6.1.7</ecNumber>
    </recommendedName>
</protein>
<evidence type="ECO:0000256" key="1">
    <source>
        <dbReference type="ARBA" id="ARBA00005614"/>
    </source>
</evidence>
<dbReference type="GO" id="GO:0003998">
    <property type="term" value="F:acylphosphatase activity"/>
    <property type="evidence" value="ECO:0007669"/>
    <property type="project" value="UniProtKB-EC"/>
</dbReference>
<name>W7CRD6_9LIST</name>
<evidence type="ECO:0000256" key="4">
    <source>
        <dbReference type="ARBA" id="ARBA00047645"/>
    </source>
</evidence>
<dbReference type="PROSITE" id="PS51160">
    <property type="entry name" value="ACYLPHOSPHATASE_3"/>
    <property type="match status" value="1"/>
</dbReference>
<dbReference type="AlphaFoldDB" id="W7CRD6"/>
<dbReference type="InterPro" id="IPR020456">
    <property type="entry name" value="Acylphosphatase"/>
</dbReference>
<dbReference type="Pfam" id="PF00708">
    <property type="entry name" value="Acylphosphatase"/>
    <property type="match status" value="1"/>
</dbReference>
<feature type="active site" evidence="5">
    <location>
        <position position="42"/>
    </location>
</feature>
<dbReference type="STRING" id="1265861.BCAMP_07905"/>
<dbReference type="EMBL" id="AODH01000030">
    <property type="protein sequence ID" value="EUJ39190.1"/>
    <property type="molecule type" value="Genomic_DNA"/>
</dbReference>
<comment type="similarity">
    <text evidence="1 6">Belongs to the acylphosphatase family.</text>
</comment>
<dbReference type="PANTHER" id="PTHR47268:SF4">
    <property type="entry name" value="ACYLPHOSPHATASE"/>
    <property type="match status" value="1"/>
</dbReference>
<keyword evidence="5" id="KW-0378">Hydrolase</keyword>
<comment type="catalytic activity">
    <reaction evidence="4 5">
        <text>an acyl phosphate + H2O = a carboxylate + phosphate + H(+)</text>
        <dbReference type="Rhea" id="RHEA:14965"/>
        <dbReference type="ChEBI" id="CHEBI:15377"/>
        <dbReference type="ChEBI" id="CHEBI:15378"/>
        <dbReference type="ChEBI" id="CHEBI:29067"/>
        <dbReference type="ChEBI" id="CHEBI:43474"/>
        <dbReference type="ChEBI" id="CHEBI:59918"/>
        <dbReference type="EC" id="3.6.1.7"/>
    </reaction>
</comment>
<evidence type="ECO:0000313" key="8">
    <source>
        <dbReference type="EMBL" id="EUJ39190.1"/>
    </source>
</evidence>
<organism evidence="8 9">
    <name type="scientific">Brochothrix campestris FSL F6-1037</name>
    <dbReference type="NCBI Taxonomy" id="1265861"/>
    <lineage>
        <taxon>Bacteria</taxon>
        <taxon>Bacillati</taxon>
        <taxon>Bacillota</taxon>
        <taxon>Bacilli</taxon>
        <taxon>Bacillales</taxon>
        <taxon>Listeriaceae</taxon>
        <taxon>Brochothrix</taxon>
    </lineage>
</organism>
<evidence type="ECO:0000256" key="5">
    <source>
        <dbReference type="PROSITE-ProRule" id="PRU00520"/>
    </source>
</evidence>
<comment type="caution">
    <text evidence="8">The sequence shown here is derived from an EMBL/GenBank/DDBJ whole genome shotgun (WGS) entry which is preliminary data.</text>
</comment>
<reference evidence="8 9" key="1">
    <citation type="submission" date="2012-12" db="EMBL/GenBank/DDBJ databases">
        <title>Novel taxa of Listeriaceae from agricultural environments in the United States.</title>
        <authorList>
            <person name="den Bakker H.C."/>
            <person name="Allred A."/>
            <person name="Warchocki S."/>
            <person name="Wright E.M."/>
            <person name="Burrell A."/>
            <person name="Nightingale K.K."/>
            <person name="Kephart D."/>
            <person name="Wiedmann M."/>
        </authorList>
    </citation>
    <scope>NUCLEOTIDE SEQUENCE [LARGE SCALE GENOMIC DNA]</scope>
    <source>
        <strain evidence="8 9">FSL F6-1037</strain>
    </source>
</reference>
<evidence type="ECO:0000256" key="2">
    <source>
        <dbReference type="ARBA" id="ARBA00012150"/>
    </source>
</evidence>
<accession>W7CRD6</accession>
<dbReference type="PANTHER" id="PTHR47268">
    <property type="entry name" value="ACYLPHOSPHATASE"/>
    <property type="match status" value="1"/>
</dbReference>
<dbReference type="Gene3D" id="3.30.70.100">
    <property type="match status" value="1"/>
</dbReference>
<feature type="domain" description="Acylphosphatase-like" evidence="7">
    <location>
        <begin position="9"/>
        <end position="96"/>
    </location>
</feature>
<sequence length="96" mass="10395">MITIASRHSCRIQAFGTVQGVGFRYGTLFLAKKLDITGTVENLPDESVLILAQGSEDALLTFIARLEKGPTRAANVTHLVISWENGSVSTTDFTII</sequence>
<evidence type="ECO:0000313" key="9">
    <source>
        <dbReference type="Proteomes" id="UP000019243"/>
    </source>
</evidence>
<keyword evidence="9" id="KW-1185">Reference proteome</keyword>
<dbReference type="SUPFAM" id="SSF54975">
    <property type="entry name" value="Acylphosphatase/BLUF domain-like"/>
    <property type="match status" value="1"/>
</dbReference>
<dbReference type="InterPro" id="IPR036046">
    <property type="entry name" value="Acylphosphatase-like_dom_sf"/>
</dbReference>
<proteinExistence type="inferred from homology"/>
<feature type="active site" evidence="5">
    <location>
        <position position="24"/>
    </location>
</feature>
<gene>
    <name evidence="8" type="ORF">BCAMP_07905</name>
</gene>
<evidence type="ECO:0000256" key="6">
    <source>
        <dbReference type="RuleBase" id="RU004168"/>
    </source>
</evidence>
<dbReference type="EC" id="3.6.1.7" evidence="2 5"/>
<evidence type="ECO:0000259" key="7">
    <source>
        <dbReference type="PROSITE" id="PS51160"/>
    </source>
</evidence>
<dbReference type="RefSeq" id="WP_232217942.1">
    <property type="nucleotide sequence ID" value="NZ_AODH01000030.1"/>
</dbReference>